<organism evidence="1 2">
    <name type="scientific">Leptotrichia wadei</name>
    <dbReference type="NCBI Taxonomy" id="157687"/>
    <lineage>
        <taxon>Bacteria</taxon>
        <taxon>Fusobacteriati</taxon>
        <taxon>Fusobacteriota</taxon>
        <taxon>Fusobacteriia</taxon>
        <taxon>Fusobacteriales</taxon>
        <taxon>Leptotrichiaceae</taxon>
        <taxon>Leptotrichia</taxon>
    </lineage>
</organism>
<evidence type="ECO:0000313" key="2">
    <source>
        <dbReference type="Proteomes" id="UP000070483"/>
    </source>
</evidence>
<proteinExistence type="predicted"/>
<reference evidence="2" key="1">
    <citation type="submission" date="2016-01" db="EMBL/GenBank/DDBJ databases">
        <authorList>
            <person name="Mitreva M."/>
            <person name="Pepin K.H."/>
            <person name="Mihindukulasuriya K.A."/>
            <person name="Fulton R."/>
            <person name="Fronick C."/>
            <person name="O'Laughlin M."/>
            <person name="Miner T."/>
            <person name="Herter B."/>
            <person name="Rosa B.A."/>
            <person name="Cordes M."/>
            <person name="Tomlinson C."/>
            <person name="Wollam A."/>
            <person name="Palsikar V.B."/>
            <person name="Mardis E.R."/>
            <person name="Wilson R.K."/>
        </authorList>
    </citation>
    <scope>NUCLEOTIDE SEQUENCE [LARGE SCALE GENOMIC DNA]</scope>
    <source>
        <strain evidence="2">KA00185</strain>
    </source>
</reference>
<protein>
    <submittedName>
        <fullName evidence="1">Uncharacterized protein</fullName>
    </submittedName>
</protein>
<accession>A0A134ARD0</accession>
<keyword evidence="2" id="KW-1185">Reference proteome</keyword>
<evidence type="ECO:0000313" key="1">
    <source>
        <dbReference type="EMBL" id="KXB70259.1"/>
    </source>
</evidence>
<dbReference type="EMBL" id="LSDD01000004">
    <property type="protein sequence ID" value="KXB70259.1"/>
    <property type="molecule type" value="Genomic_DNA"/>
</dbReference>
<dbReference type="OrthoDB" id="9554167at2"/>
<dbReference type="AlphaFoldDB" id="A0A134ARD0"/>
<gene>
    <name evidence="1" type="ORF">HMPREF3180_00053</name>
</gene>
<sequence>MRNNKLIIGIENSNGEIIQKQDFFDFKQGKGSIPIINLYTGQKLFDILLSELGFIKWQENKFVFSYILNKNPFISVMQILGKIAEAIVVRNCNNNEYLNRIWFSKARLKRANKKTVRNFTAIGTGLLSTKKNFFQKYNPSDPQRDIIWIDKNENYALIPNKNTLQSGLVAGLQLKVSSDYHKYILDAILKSKYENPIVYFDLNNDFYNLIEYLISNKLIEVSEVGKNIIQGKSLDPTAHQELLYYYDLVKAIVNNKLTIDDLILNSDAYETKNVLKNALMGTAINKINAEDLLL</sequence>
<dbReference type="RefSeq" id="WP_060917162.1">
    <property type="nucleotide sequence ID" value="NZ_KQ959999.1"/>
</dbReference>
<dbReference type="STRING" id="157687.HMPREF3180_00053"/>
<dbReference type="Proteomes" id="UP000070483">
    <property type="component" value="Unassembled WGS sequence"/>
</dbReference>
<dbReference type="PATRIC" id="fig|157687.3.peg.55"/>
<comment type="caution">
    <text evidence="1">The sequence shown here is derived from an EMBL/GenBank/DDBJ whole genome shotgun (WGS) entry which is preliminary data.</text>
</comment>
<name>A0A134ARD0_9FUSO</name>